<dbReference type="Proteomes" id="UP000002195">
    <property type="component" value="Unassembled WGS sequence"/>
</dbReference>
<dbReference type="AlphaFoldDB" id="Q54G23"/>
<keyword evidence="2" id="KW-1185">Reference proteome</keyword>
<dbReference type="PaxDb" id="44689-DDB0188900"/>
<evidence type="ECO:0000313" key="1">
    <source>
        <dbReference type="EMBL" id="EAL62230.1"/>
    </source>
</evidence>
<reference evidence="1 2" key="1">
    <citation type="journal article" date="2005" name="Nature">
        <title>The genome of the social amoeba Dictyostelium discoideum.</title>
        <authorList>
            <consortium name="The Dictyostelium discoideum Sequencing Consortium"/>
            <person name="Eichinger L."/>
            <person name="Pachebat J.A."/>
            <person name="Glockner G."/>
            <person name="Rajandream M.A."/>
            <person name="Sucgang R."/>
            <person name="Berriman M."/>
            <person name="Song J."/>
            <person name="Olsen R."/>
            <person name="Szafranski K."/>
            <person name="Xu Q."/>
            <person name="Tunggal B."/>
            <person name="Kummerfeld S."/>
            <person name="Madera M."/>
            <person name="Konfortov B.A."/>
            <person name="Rivero F."/>
            <person name="Bankier A.T."/>
            <person name="Lehmann R."/>
            <person name="Hamlin N."/>
            <person name="Davies R."/>
            <person name="Gaudet P."/>
            <person name="Fey P."/>
            <person name="Pilcher K."/>
            <person name="Chen G."/>
            <person name="Saunders D."/>
            <person name="Sodergren E."/>
            <person name="Davis P."/>
            <person name="Kerhornou A."/>
            <person name="Nie X."/>
            <person name="Hall N."/>
            <person name="Anjard C."/>
            <person name="Hemphill L."/>
            <person name="Bason N."/>
            <person name="Farbrother P."/>
            <person name="Desany B."/>
            <person name="Just E."/>
            <person name="Morio T."/>
            <person name="Rost R."/>
            <person name="Churcher C."/>
            <person name="Cooper J."/>
            <person name="Haydock S."/>
            <person name="van Driessche N."/>
            <person name="Cronin A."/>
            <person name="Goodhead I."/>
            <person name="Muzny D."/>
            <person name="Mourier T."/>
            <person name="Pain A."/>
            <person name="Lu M."/>
            <person name="Harper D."/>
            <person name="Lindsay R."/>
            <person name="Hauser H."/>
            <person name="James K."/>
            <person name="Quiles M."/>
            <person name="Madan Babu M."/>
            <person name="Saito T."/>
            <person name="Buchrieser C."/>
            <person name="Wardroper A."/>
            <person name="Felder M."/>
            <person name="Thangavelu M."/>
            <person name="Johnson D."/>
            <person name="Knights A."/>
            <person name="Loulseged H."/>
            <person name="Mungall K."/>
            <person name="Oliver K."/>
            <person name="Price C."/>
            <person name="Quail M.A."/>
            <person name="Urushihara H."/>
            <person name="Hernandez J."/>
            <person name="Rabbinowitsch E."/>
            <person name="Steffen D."/>
            <person name="Sanders M."/>
            <person name="Ma J."/>
            <person name="Kohara Y."/>
            <person name="Sharp S."/>
            <person name="Simmonds M."/>
            <person name="Spiegler S."/>
            <person name="Tivey A."/>
            <person name="Sugano S."/>
            <person name="White B."/>
            <person name="Walker D."/>
            <person name="Woodward J."/>
            <person name="Winckler T."/>
            <person name="Tanaka Y."/>
            <person name="Shaulsky G."/>
            <person name="Schleicher M."/>
            <person name="Weinstock G."/>
            <person name="Rosenthal A."/>
            <person name="Cox E.C."/>
            <person name="Chisholm R.L."/>
            <person name="Gibbs R."/>
            <person name="Loomis W.F."/>
            <person name="Platzer M."/>
            <person name="Kay R.R."/>
            <person name="Williams J."/>
            <person name="Dear P.H."/>
            <person name="Noegel A.A."/>
            <person name="Barrell B."/>
            <person name="Kuspa A."/>
        </authorList>
    </citation>
    <scope>NUCLEOTIDE SEQUENCE [LARGE SCALE GENOMIC DNA]</scope>
    <source>
        <strain evidence="1 2">AX4</strain>
    </source>
</reference>
<dbReference type="VEuPathDB" id="AmoebaDB:DDB_G0290429"/>
<dbReference type="EMBL" id="AAFI02000163">
    <property type="protein sequence ID" value="EAL62230.1"/>
    <property type="molecule type" value="Genomic_DNA"/>
</dbReference>
<proteinExistence type="predicted"/>
<organism evidence="1 2">
    <name type="scientific">Dictyostelium discoideum</name>
    <name type="common">Social amoeba</name>
    <dbReference type="NCBI Taxonomy" id="44689"/>
    <lineage>
        <taxon>Eukaryota</taxon>
        <taxon>Amoebozoa</taxon>
        <taxon>Evosea</taxon>
        <taxon>Eumycetozoa</taxon>
        <taxon>Dictyostelia</taxon>
        <taxon>Dictyosteliales</taxon>
        <taxon>Dictyosteliaceae</taxon>
        <taxon>Dictyostelium</taxon>
    </lineage>
</organism>
<dbReference type="dictyBase" id="DDB_G0290429"/>
<dbReference type="GeneID" id="8627668"/>
<dbReference type="RefSeq" id="XP_635749.1">
    <property type="nucleotide sequence ID" value="XM_630657.1"/>
</dbReference>
<sequence length="131" mass="15584">MGNNSIRTIYTFRACHIFGENITFELELANNKINWRYQSCRRIGSKETQFFKRNISILNFNGCTYKVEFFFDNRLVDFEIMTNYIGPNDQDEEITYHTHNLQSEGEIFHLVGWSGTTLTFRKMDFKQLVVN</sequence>
<dbReference type="KEGG" id="ddi:DDB_G0290429"/>
<name>Q54G23_DICDI</name>
<dbReference type="InParanoid" id="Q54G23"/>
<dbReference type="HOGENOM" id="CLU_1931479_0_0_1"/>
<comment type="caution">
    <text evidence="1">The sequence shown here is derived from an EMBL/GenBank/DDBJ whole genome shotgun (WGS) entry which is preliminary data.</text>
</comment>
<evidence type="ECO:0000313" key="2">
    <source>
        <dbReference type="Proteomes" id="UP000002195"/>
    </source>
</evidence>
<protein>
    <submittedName>
        <fullName evidence="1">Uncharacterized protein</fullName>
    </submittedName>
</protein>
<accession>Q54G23</accession>
<gene>
    <name evidence="1" type="ORF">DDB_G0290429</name>
</gene>